<dbReference type="EMBL" id="JAGYPG010000003">
    <property type="protein sequence ID" value="MBS4197036.1"/>
    <property type="molecule type" value="Genomic_DNA"/>
</dbReference>
<comment type="caution">
    <text evidence="2">The sequence shown here is derived from an EMBL/GenBank/DDBJ whole genome shotgun (WGS) entry which is preliminary data.</text>
</comment>
<name>A0A942TFG7_9BACI</name>
<keyword evidence="1" id="KW-0812">Transmembrane</keyword>
<evidence type="ECO:0000313" key="2">
    <source>
        <dbReference type="EMBL" id="MBS4197036.1"/>
    </source>
</evidence>
<dbReference type="AlphaFoldDB" id="A0A942TFG7"/>
<gene>
    <name evidence="2" type="ORF">KHA97_18450</name>
</gene>
<sequence length="91" mass="10605">MFELLFQDSYTEWVVPLTLAITWLLSWQILLLSHPVQANRKGKIDSAFHFKHFSIPVPPKECLVFNVTRFIKTVKRKEAPDDPEGPHLLFS</sequence>
<evidence type="ECO:0000256" key="1">
    <source>
        <dbReference type="SAM" id="Phobius"/>
    </source>
</evidence>
<protein>
    <submittedName>
        <fullName evidence="2">Uncharacterized protein</fullName>
    </submittedName>
</protein>
<evidence type="ECO:0000313" key="3">
    <source>
        <dbReference type="Proteomes" id="UP000681414"/>
    </source>
</evidence>
<keyword evidence="1" id="KW-0472">Membrane</keyword>
<organism evidence="2 3">
    <name type="scientific">Lederbergia citri</name>
    <dbReference type="NCBI Taxonomy" id="2833580"/>
    <lineage>
        <taxon>Bacteria</taxon>
        <taxon>Bacillati</taxon>
        <taxon>Bacillota</taxon>
        <taxon>Bacilli</taxon>
        <taxon>Bacillales</taxon>
        <taxon>Bacillaceae</taxon>
        <taxon>Lederbergia</taxon>
    </lineage>
</organism>
<reference evidence="2 3" key="1">
    <citation type="submission" date="2021-05" db="EMBL/GenBank/DDBJ databases">
        <title>Novel Bacillus species.</title>
        <authorList>
            <person name="Liu G."/>
        </authorList>
    </citation>
    <scope>NUCLEOTIDE SEQUENCE [LARGE SCALE GENOMIC DNA]</scope>
    <source>
        <strain evidence="3">FJAT-49780</strain>
    </source>
</reference>
<proteinExistence type="predicted"/>
<dbReference type="RefSeq" id="WP_213126230.1">
    <property type="nucleotide sequence ID" value="NZ_JAGYPG010000003.1"/>
</dbReference>
<accession>A0A942TFG7</accession>
<dbReference type="Proteomes" id="UP000681414">
    <property type="component" value="Unassembled WGS sequence"/>
</dbReference>
<feature type="transmembrane region" description="Helical" evidence="1">
    <location>
        <begin position="13"/>
        <end position="33"/>
    </location>
</feature>
<keyword evidence="1" id="KW-1133">Transmembrane helix</keyword>
<keyword evidence="3" id="KW-1185">Reference proteome</keyword>